<accession>A0A837CJE1</accession>
<dbReference type="InterPro" id="IPR005546">
    <property type="entry name" value="Autotransporte_beta"/>
</dbReference>
<dbReference type="Gene3D" id="2.40.128.130">
    <property type="entry name" value="Autotransporter beta-domain"/>
    <property type="match status" value="1"/>
</dbReference>
<reference evidence="2 3" key="1">
    <citation type="journal article" date="2014" name="BMC Genomics">
        <title>Comparative genomics of Bradyrhizobium japonicum CPAC 15 and Bradyrhizobium diazoefficiens CPAC 7: elite model strains for understanding symbiotic performance with soybean.</title>
        <authorList>
            <person name="Siqueira A.F."/>
            <person name="Ormeno-Orrillo E."/>
            <person name="Souza R.C."/>
            <person name="Rodrigues E.P."/>
            <person name="Almeida L.G."/>
            <person name="Barcellos F.G."/>
            <person name="Batista J.S."/>
            <person name="Nakatami A.S."/>
            <person name="Martinez-Romero E."/>
            <person name="Vasconcelos A.T."/>
            <person name="Hungria M."/>
        </authorList>
    </citation>
    <scope>NUCLEOTIDE SEQUENCE [LARGE SCALE GENOMIC DNA]</scope>
    <source>
        <strain evidence="2 3">SEMIA 5080</strain>
    </source>
</reference>
<evidence type="ECO:0000313" key="2">
    <source>
        <dbReference type="EMBL" id="KGJ69420.1"/>
    </source>
</evidence>
<sequence>MGRDGGDRGTGNECDGNGDLLTPTARLRYVAGRFDGYSETDSAQGLSVGGRTLQDFEERGEVDLSRVTSLAGGELKANIHGGVIALQRVGDTTISTVLLGQNFSFVTPGSRSTVGAVAGFGFDYRTSRNVSAFGAVEGMMMSD</sequence>
<evidence type="ECO:0000313" key="3">
    <source>
        <dbReference type="Proteomes" id="UP000024900"/>
    </source>
</evidence>
<dbReference type="EMBL" id="ADOU02000004">
    <property type="protein sequence ID" value="KGJ69420.1"/>
    <property type="molecule type" value="Genomic_DNA"/>
</dbReference>
<dbReference type="Proteomes" id="UP000024900">
    <property type="component" value="Unassembled WGS sequence"/>
</dbReference>
<dbReference type="InterPro" id="IPR036709">
    <property type="entry name" value="Autotransporte_beta_dom_sf"/>
</dbReference>
<proteinExistence type="predicted"/>
<dbReference type="AlphaFoldDB" id="A0A837CJE1"/>
<dbReference type="SUPFAM" id="SSF103515">
    <property type="entry name" value="Autotransporter"/>
    <property type="match status" value="1"/>
</dbReference>
<organism evidence="2 3">
    <name type="scientific">Bradyrhizobium diazoefficiens SEMIA 5080</name>
    <dbReference type="NCBI Taxonomy" id="754504"/>
    <lineage>
        <taxon>Bacteria</taxon>
        <taxon>Pseudomonadati</taxon>
        <taxon>Pseudomonadota</taxon>
        <taxon>Alphaproteobacteria</taxon>
        <taxon>Hyphomicrobiales</taxon>
        <taxon>Nitrobacteraceae</taxon>
        <taxon>Bradyrhizobium</taxon>
    </lineage>
</organism>
<comment type="caution">
    <text evidence="2">The sequence shown here is derived from an EMBL/GenBank/DDBJ whole genome shotgun (WGS) entry which is preliminary data.</text>
</comment>
<feature type="domain" description="Autotransporter" evidence="1">
    <location>
        <begin position="21"/>
        <end position="136"/>
    </location>
</feature>
<name>A0A837CJE1_9BRAD</name>
<dbReference type="RefSeq" id="WP_028170921.1">
    <property type="nucleotide sequence ID" value="NZ_ADOU02000004.1"/>
</dbReference>
<protein>
    <submittedName>
        <fullName evidence="2">Putative type Va secretion system autotransporter protein</fullName>
    </submittedName>
</protein>
<dbReference type="Pfam" id="PF03797">
    <property type="entry name" value="Autotransporter"/>
    <property type="match status" value="1"/>
</dbReference>
<gene>
    <name evidence="2" type="ORF">BJA5080_04818</name>
</gene>
<evidence type="ECO:0000259" key="1">
    <source>
        <dbReference type="Pfam" id="PF03797"/>
    </source>
</evidence>